<dbReference type="EMBL" id="CATNWA010015219">
    <property type="protein sequence ID" value="CAI9580851.1"/>
    <property type="molecule type" value="Genomic_DNA"/>
</dbReference>
<feature type="non-terminal residue" evidence="1">
    <location>
        <position position="53"/>
    </location>
</feature>
<dbReference type="Proteomes" id="UP001162483">
    <property type="component" value="Unassembled WGS sequence"/>
</dbReference>
<evidence type="ECO:0000313" key="2">
    <source>
        <dbReference type="Proteomes" id="UP001162483"/>
    </source>
</evidence>
<reference evidence="1" key="1">
    <citation type="submission" date="2023-05" db="EMBL/GenBank/DDBJ databases">
        <authorList>
            <person name="Stuckert A."/>
        </authorList>
    </citation>
    <scope>NUCLEOTIDE SEQUENCE</scope>
</reference>
<organism evidence="1 2">
    <name type="scientific">Staurois parvus</name>
    <dbReference type="NCBI Taxonomy" id="386267"/>
    <lineage>
        <taxon>Eukaryota</taxon>
        <taxon>Metazoa</taxon>
        <taxon>Chordata</taxon>
        <taxon>Craniata</taxon>
        <taxon>Vertebrata</taxon>
        <taxon>Euteleostomi</taxon>
        <taxon>Amphibia</taxon>
        <taxon>Batrachia</taxon>
        <taxon>Anura</taxon>
        <taxon>Neobatrachia</taxon>
        <taxon>Ranoidea</taxon>
        <taxon>Ranidae</taxon>
        <taxon>Staurois</taxon>
    </lineage>
</organism>
<evidence type="ECO:0000313" key="1">
    <source>
        <dbReference type="EMBL" id="CAI9580851.1"/>
    </source>
</evidence>
<proteinExistence type="predicted"/>
<protein>
    <submittedName>
        <fullName evidence="1">Uncharacterized protein</fullName>
    </submittedName>
</protein>
<sequence length="53" mass="6106">MTERGQRTEHRSCQLFTESITKDLQSSCGLQISTTMCRELHGMGFHGRKSYIQ</sequence>
<name>A0ABN9EAY4_9NEOB</name>
<comment type="caution">
    <text evidence="1">The sequence shown here is derived from an EMBL/GenBank/DDBJ whole genome shotgun (WGS) entry which is preliminary data.</text>
</comment>
<accession>A0ABN9EAY4</accession>
<gene>
    <name evidence="1" type="ORF">SPARVUS_LOCUS9367510</name>
</gene>
<keyword evidence="2" id="KW-1185">Reference proteome</keyword>